<dbReference type="PANTHER" id="PTHR13693:SF100">
    <property type="entry name" value="8-AMINO-7-OXONONANOATE SYNTHASE"/>
    <property type="match status" value="1"/>
</dbReference>
<dbReference type="PANTHER" id="PTHR13693">
    <property type="entry name" value="CLASS II AMINOTRANSFERASE/8-AMINO-7-OXONONANOATE SYNTHASE"/>
    <property type="match status" value="1"/>
</dbReference>
<dbReference type="InterPro" id="IPR015424">
    <property type="entry name" value="PyrdxlP-dep_Trfase"/>
</dbReference>
<dbReference type="InterPro" id="IPR004839">
    <property type="entry name" value="Aminotransferase_I/II_large"/>
</dbReference>
<organism evidence="6 7">
    <name type="scientific">Staphylococcus aureus subsp. aureus DR10</name>
    <dbReference type="NCBI Taxonomy" id="1155079"/>
    <lineage>
        <taxon>Bacteria</taxon>
        <taxon>Bacillati</taxon>
        <taxon>Bacillota</taxon>
        <taxon>Bacilli</taxon>
        <taxon>Bacillales</taxon>
        <taxon>Staphylococcaceae</taxon>
        <taxon>Staphylococcus</taxon>
    </lineage>
</organism>
<dbReference type="EC" id="2.3.1.47" evidence="6"/>
<gene>
    <name evidence="6" type="ORF">ST398NM02_2477</name>
</gene>
<dbReference type="EMBL" id="AIDT01000003">
    <property type="protein sequence ID" value="EIA14657.1"/>
    <property type="molecule type" value="Genomic_DNA"/>
</dbReference>
<dbReference type="SUPFAM" id="SSF53383">
    <property type="entry name" value="PLP-dependent transferases"/>
    <property type="match status" value="1"/>
</dbReference>
<comment type="cofactor">
    <cofactor evidence="1">
        <name>pyridoxal 5'-phosphate</name>
        <dbReference type="ChEBI" id="CHEBI:597326"/>
    </cofactor>
</comment>
<dbReference type="GO" id="GO:0008710">
    <property type="term" value="F:8-amino-7-oxononanoate synthase activity"/>
    <property type="evidence" value="ECO:0007669"/>
    <property type="project" value="UniProtKB-EC"/>
</dbReference>
<dbReference type="InterPro" id="IPR015421">
    <property type="entry name" value="PyrdxlP-dep_Trfase_major"/>
</dbReference>
<evidence type="ECO:0000313" key="6">
    <source>
        <dbReference type="EMBL" id="EIA14657.1"/>
    </source>
</evidence>
<protein>
    <submittedName>
        <fullName evidence="6">8-amino-7-oxononanoate synthase</fullName>
        <ecNumber evidence="6">2.3.1.47</ecNumber>
    </submittedName>
</protein>
<evidence type="ECO:0000256" key="4">
    <source>
        <dbReference type="ARBA" id="ARBA00022898"/>
    </source>
</evidence>
<evidence type="ECO:0000259" key="5">
    <source>
        <dbReference type="Pfam" id="PF00155"/>
    </source>
</evidence>
<dbReference type="InterPro" id="IPR050087">
    <property type="entry name" value="AON_synthase_class-II"/>
</dbReference>
<name>A0ABC9Q1V8_STAA5</name>
<feature type="domain" description="Aminotransferase class I/classII large" evidence="5">
    <location>
        <begin position="56"/>
        <end position="383"/>
    </location>
</feature>
<dbReference type="Gene3D" id="3.40.640.10">
    <property type="entry name" value="Type I PLP-dependent aspartate aminotransferase-like (Major domain)"/>
    <property type="match status" value="1"/>
</dbReference>
<sequence>MIWALKLIMALVKIRKTRMMFQEQIDLLQQKGLYRSLKSVGYIDRQYIEVENKRCTNYTSNDYLGLGQIAFDQVDFESFMRKYSYHLSSSRLISGSSTVYEEIESMLADWLGYSACTILNSGYDANLALFNIFKNTNCVVFSDQENHASIIDGIKLSGLEKVIYKHLDIADLEKRLAEYPNQNIPKIIISDSVFSTNGDVVDIGQLVSLKHKYNATLILDVSHSFGIENYSNYQGIDILTSSLSKACGAYGGVILSSNDVKDMLINHGRPLIYSSSLPIYNLYFIKRNIEKLINADDRRTKLNSLSKYFNQKLKALNVNYNSSNSPIKFIEFDDIEAAENIHQTLLKHHVFTSYLRYPTVTKPMLRISLSYFHAEQDIDRLFEILHQED</sequence>
<accession>A0ABC9Q1V8</accession>
<dbReference type="AlphaFoldDB" id="A0ABC9Q1V8"/>
<dbReference type="Proteomes" id="UP000003093">
    <property type="component" value="Unassembled WGS sequence"/>
</dbReference>
<evidence type="ECO:0000256" key="3">
    <source>
        <dbReference type="ARBA" id="ARBA00022679"/>
    </source>
</evidence>
<keyword evidence="6" id="KW-0012">Acyltransferase</keyword>
<evidence type="ECO:0000313" key="7">
    <source>
        <dbReference type="Proteomes" id="UP000003093"/>
    </source>
</evidence>
<proteinExistence type="predicted"/>
<comment type="subunit">
    <text evidence="2">Homodimer.</text>
</comment>
<dbReference type="Gene3D" id="3.90.1150.10">
    <property type="entry name" value="Aspartate Aminotransferase, domain 1"/>
    <property type="match status" value="1"/>
</dbReference>
<evidence type="ECO:0000256" key="1">
    <source>
        <dbReference type="ARBA" id="ARBA00001933"/>
    </source>
</evidence>
<reference evidence="6 7" key="1">
    <citation type="journal article" date="2012" name="MBio">
        <title>Identification of a highly transmissible animal-independent Staphylococcus aureus ST398 clone with distinct genomic and cell adhesion properties.</title>
        <authorList>
            <person name="Uhlemann A.C."/>
            <person name="Porcella S.F."/>
            <person name="Trivedi S."/>
            <person name="Sullivan S.B."/>
            <person name="Hafer C."/>
            <person name="Kennedy A.D."/>
            <person name="Barbian K.D."/>
            <person name="McCarthy A.J."/>
            <person name="Street C."/>
            <person name="Hirschberg D.L."/>
            <person name="Lipkin W.I."/>
            <person name="Lindsay J.A."/>
            <person name="DeLeo F.R."/>
            <person name="Lowy F.D."/>
        </authorList>
    </citation>
    <scope>NUCLEOTIDE SEQUENCE [LARGE SCALE GENOMIC DNA]</scope>
    <source>
        <strain evidence="6 7">DR10</strain>
    </source>
</reference>
<keyword evidence="4" id="KW-0663">Pyridoxal phosphate</keyword>
<dbReference type="Pfam" id="PF00155">
    <property type="entry name" value="Aminotran_1_2"/>
    <property type="match status" value="1"/>
</dbReference>
<keyword evidence="3 6" id="KW-0808">Transferase</keyword>
<comment type="caution">
    <text evidence="6">The sequence shown here is derived from an EMBL/GenBank/DDBJ whole genome shotgun (WGS) entry which is preliminary data.</text>
</comment>
<evidence type="ECO:0000256" key="2">
    <source>
        <dbReference type="ARBA" id="ARBA00011738"/>
    </source>
</evidence>
<dbReference type="InterPro" id="IPR015422">
    <property type="entry name" value="PyrdxlP-dep_Trfase_small"/>
</dbReference>